<keyword evidence="1" id="KW-0732">Signal</keyword>
<dbReference type="EMBL" id="JAPDNS010000001">
    <property type="protein sequence ID" value="MCW3483105.1"/>
    <property type="molecule type" value="Genomic_DNA"/>
</dbReference>
<dbReference type="Proteomes" id="UP001207742">
    <property type="component" value="Unassembled WGS sequence"/>
</dbReference>
<evidence type="ECO:0000256" key="1">
    <source>
        <dbReference type="SAM" id="SignalP"/>
    </source>
</evidence>
<dbReference type="InterPro" id="IPR002909">
    <property type="entry name" value="IPT_dom"/>
</dbReference>
<protein>
    <submittedName>
        <fullName evidence="3">IPT/TIG domain-containing protein</fullName>
    </submittedName>
</protein>
<reference evidence="3 4" key="1">
    <citation type="submission" date="2022-10" db="EMBL/GenBank/DDBJ databases">
        <title>Chitinophaga nivalis PC15 sp. nov., isolated from Pyeongchang county, South Korea.</title>
        <authorList>
            <person name="Trinh H.N."/>
        </authorList>
    </citation>
    <scope>NUCLEOTIDE SEQUENCE [LARGE SCALE GENOMIC DNA]</scope>
    <source>
        <strain evidence="3 4">PC14</strain>
    </source>
</reference>
<accession>A0ABT3IGN3</accession>
<name>A0ABT3IGN3_9BACT</name>
<comment type="caution">
    <text evidence="3">The sequence shown here is derived from an EMBL/GenBank/DDBJ whole genome shotgun (WGS) entry which is preliminary data.</text>
</comment>
<organism evidence="3 4">
    <name type="scientific">Chitinophaga nivalis</name>
    <dbReference type="NCBI Taxonomy" id="2991709"/>
    <lineage>
        <taxon>Bacteria</taxon>
        <taxon>Pseudomonadati</taxon>
        <taxon>Bacteroidota</taxon>
        <taxon>Chitinophagia</taxon>
        <taxon>Chitinophagales</taxon>
        <taxon>Chitinophagaceae</taxon>
        <taxon>Chitinophaga</taxon>
    </lineage>
</organism>
<feature type="domain" description="IPT/TIG" evidence="2">
    <location>
        <begin position="31"/>
        <end position="104"/>
    </location>
</feature>
<feature type="chain" id="PRO_5045170808" evidence="1">
    <location>
        <begin position="24"/>
        <end position="213"/>
    </location>
</feature>
<evidence type="ECO:0000313" key="3">
    <source>
        <dbReference type="EMBL" id="MCW3483105.1"/>
    </source>
</evidence>
<gene>
    <name evidence="3" type="ORF">OL497_04335</name>
</gene>
<dbReference type="PROSITE" id="PS51257">
    <property type="entry name" value="PROKAR_LIPOPROTEIN"/>
    <property type="match status" value="1"/>
</dbReference>
<evidence type="ECO:0000313" key="4">
    <source>
        <dbReference type="Proteomes" id="UP001207742"/>
    </source>
</evidence>
<proteinExistence type="predicted"/>
<dbReference type="InterPro" id="IPR014756">
    <property type="entry name" value="Ig_E-set"/>
</dbReference>
<keyword evidence="4" id="KW-1185">Reference proteome</keyword>
<evidence type="ECO:0000259" key="2">
    <source>
        <dbReference type="Pfam" id="PF01833"/>
    </source>
</evidence>
<feature type="signal peptide" evidence="1">
    <location>
        <begin position="1"/>
        <end position="23"/>
    </location>
</feature>
<sequence>MMKTCYLPFLAILLTISACKKNAANLYDNSPIIDSISPLFVAEGETFNIYGKNFSPIAENNDIKINGIPVTGAVTGNSIRAKLPKGVFPDDTTLVAELILKVTGFQKQDTTYFYSNLTPRVYSMAPLTVHIGDTITITGKGFADPRDRKAIIFIPPGDQGFGIIGKVTFINNSLIKLVVPPKVVSGELVFFTPINRFIIGNNIGGRYPITVIP</sequence>
<dbReference type="RefSeq" id="WP_264728100.1">
    <property type="nucleotide sequence ID" value="NZ_JAPDNR010000001.1"/>
</dbReference>
<dbReference type="InterPro" id="IPR013783">
    <property type="entry name" value="Ig-like_fold"/>
</dbReference>
<dbReference type="SUPFAM" id="SSF81296">
    <property type="entry name" value="E set domains"/>
    <property type="match status" value="2"/>
</dbReference>
<dbReference type="Pfam" id="PF01833">
    <property type="entry name" value="TIG"/>
    <property type="match status" value="1"/>
</dbReference>
<dbReference type="Gene3D" id="2.60.40.10">
    <property type="entry name" value="Immunoglobulins"/>
    <property type="match status" value="2"/>
</dbReference>